<dbReference type="InterPro" id="IPR012292">
    <property type="entry name" value="Globin/Proto"/>
</dbReference>
<reference evidence="1 2" key="1">
    <citation type="submission" date="2019-07" db="EMBL/GenBank/DDBJ databases">
        <title>Whole genome shotgun sequence of Segetibacter aerophilus NBRC 106135.</title>
        <authorList>
            <person name="Hosoyama A."/>
            <person name="Uohara A."/>
            <person name="Ohji S."/>
            <person name="Ichikawa N."/>
        </authorList>
    </citation>
    <scope>NUCLEOTIDE SEQUENCE [LARGE SCALE GENOMIC DNA]</scope>
    <source>
        <strain evidence="1 2">NBRC 106135</strain>
    </source>
</reference>
<evidence type="ECO:0008006" key="3">
    <source>
        <dbReference type="Google" id="ProtNLM"/>
    </source>
</evidence>
<accession>A0A512BCZ4</accession>
<name>A0A512BCZ4_9BACT</name>
<sequence>MKRDLETRDDLFVLLRKFYDTLLKNETIAYIFTDVAKIDMKHHLPIIVDFWEMVLFDAPTYKKNAIQPHLVLNQKSKFEKHHFDTWLETFGKTVDELFEGKNAFAAKQKAKSIATIMQIKIAQLK</sequence>
<comment type="caution">
    <text evidence="1">The sequence shown here is derived from an EMBL/GenBank/DDBJ whole genome shotgun (WGS) entry which is preliminary data.</text>
</comment>
<gene>
    <name evidence="1" type="ORF">SAE01_22510</name>
</gene>
<dbReference type="Gene3D" id="1.10.490.10">
    <property type="entry name" value="Globins"/>
    <property type="match status" value="1"/>
</dbReference>
<dbReference type="GO" id="GO:0020037">
    <property type="term" value="F:heme binding"/>
    <property type="evidence" value="ECO:0007669"/>
    <property type="project" value="InterPro"/>
</dbReference>
<dbReference type="CDD" id="cd08916">
    <property type="entry name" value="TrHb3_P"/>
    <property type="match status" value="1"/>
</dbReference>
<protein>
    <recommendedName>
        <fullName evidence="3">Group 3 truncated hemoglobin ctb</fullName>
    </recommendedName>
</protein>
<dbReference type="InterPro" id="IPR009050">
    <property type="entry name" value="Globin-like_sf"/>
</dbReference>
<dbReference type="OrthoDB" id="25954at2"/>
<dbReference type="Proteomes" id="UP000321513">
    <property type="component" value="Unassembled WGS sequence"/>
</dbReference>
<dbReference type="SUPFAM" id="SSF46458">
    <property type="entry name" value="Globin-like"/>
    <property type="match status" value="1"/>
</dbReference>
<organism evidence="1 2">
    <name type="scientific">Segetibacter aerophilus</name>
    <dbReference type="NCBI Taxonomy" id="670293"/>
    <lineage>
        <taxon>Bacteria</taxon>
        <taxon>Pseudomonadati</taxon>
        <taxon>Bacteroidota</taxon>
        <taxon>Chitinophagia</taxon>
        <taxon>Chitinophagales</taxon>
        <taxon>Chitinophagaceae</taxon>
        <taxon>Segetibacter</taxon>
    </lineage>
</organism>
<dbReference type="RefSeq" id="WP_147203866.1">
    <property type="nucleotide sequence ID" value="NZ_BJYT01000007.1"/>
</dbReference>
<dbReference type="EMBL" id="BJYT01000007">
    <property type="protein sequence ID" value="GEO09755.1"/>
    <property type="molecule type" value="Genomic_DNA"/>
</dbReference>
<keyword evidence="2" id="KW-1185">Reference proteome</keyword>
<proteinExistence type="predicted"/>
<dbReference type="AlphaFoldDB" id="A0A512BCZ4"/>
<dbReference type="GO" id="GO:0019825">
    <property type="term" value="F:oxygen binding"/>
    <property type="evidence" value="ECO:0007669"/>
    <property type="project" value="InterPro"/>
</dbReference>
<evidence type="ECO:0000313" key="1">
    <source>
        <dbReference type="EMBL" id="GEO09755.1"/>
    </source>
</evidence>
<evidence type="ECO:0000313" key="2">
    <source>
        <dbReference type="Proteomes" id="UP000321513"/>
    </source>
</evidence>